<proteinExistence type="predicted"/>
<reference evidence="1" key="2">
    <citation type="submission" date="2016-06" db="EMBL/GenBank/DDBJ databases">
        <title>The genome of a short-lived fish provides insights into sex chromosome evolution and the genetic control of aging.</title>
        <authorList>
            <person name="Reichwald K."/>
            <person name="Felder M."/>
            <person name="Petzold A."/>
            <person name="Koch P."/>
            <person name="Groth M."/>
            <person name="Platzer M."/>
        </authorList>
    </citation>
    <scope>NUCLEOTIDE SEQUENCE</scope>
    <source>
        <tissue evidence="1">Brain</tissue>
    </source>
</reference>
<sequence>MLYFILVMLLQTRWIKHRFYAVMKDLSELLWRKRVSALTADPSGAMLGFGIPDKPHKSNPGPCFILHLPEPPLLPDQTCVVMVTRLNDSSEATAQLRQLQTERLLKWTTSYSTIIRLHFLFIPDGNLSVPFMTLATCSFLRFGSQCFDLVVKVFLIFSGKRKTGNPLTCCGHSVTKYG</sequence>
<organism evidence="1">
    <name type="scientific">Nothobranchius furzeri</name>
    <name type="common">Turquoise killifish</name>
    <dbReference type="NCBI Taxonomy" id="105023"/>
    <lineage>
        <taxon>Eukaryota</taxon>
        <taxon>Metazoa</taxon>
        <taxon>Chordata</taxon>
        <taxon>Craniata</taxon>
        <taxon>Vertebrata</taxon>
        <taxon>Euteleostomi</taxon>
        <taxon>Actinopterygii</taxon>
        <taxon>Neopterygii</taxon>
        <taxon>Teleostei</taxon>
        <taxon>Neoteleostei</taxon>
        <taxon>Acanthomorphata</taxon>
        <taxon>Ovalentaria</taxon>
        <taxon>Atherinomorphae</taxon>
        <taxon>Cyprinodontiformes</taxon>
        <taxon>Nothobranchiidae</taxon>
        <taxon>Nothobranchius</taxon>
    </lineage>
</organism>
<gene>
    <name evidence="1" type="primary">Nfu_g_1_011930</name>
</gene>
<dbReference type="EMBL" id="HAEJ01001881">
    <property type="protein sequence ID" value="SBS42338.1"/>
    <property type="molecule type" value="Transcribed_RNA"/>
</dbReference>
<dbReference type="AlphaFoldDB" id="A0A1A8U5H8"/>
<protein>
    <submittedName>
        <fullName evidence="1">Uncharacterized protein</fullName>
    </submittedName>
</protein>
<accession>A0A1A8U5H8</accession>
<reference evidence="1" key="1">
    <citation type="submission" date="2016-05" db="EMBL/GenBank/DDBJ databases">
        <authorList>
            <person name="Lavstsen T."/>
            <person name="Jespersen J.S."/>
        </authorList>
    </citation>
    <scope>NUCLEOTIDE SEQUENCE</scope>
    <source>
        <tissue evidence="1">Brain</tissue>
    </source>
</reference>
<name>A0A1A8U5H8_NOTFU</name>
<evidence type="ECO:0000313" key="1">
    <source>
        <dbReference type="EMBL" id="SBS42338.1"/>
    </source>
</evidence>